<dbReference type="STRING" id="106004.A0A1Y2FXM5"/>
<evidence type="ECO:0000256" key="2">
    <source>
        <dbReference type="SAM" id="SignalP"/>
    </source>
</evidence>
<organism evidence="3 4">
    <name type="scientific">Leucosporidium creatinivorum</name>
    <dbReference type="NCBI Taxonomy" id="106004"/>
    <lineage>
        <taxon>Eukaryota</taxon>
        <taxon>Fungi</taxon>
        <taxon>Dikarya</taxon>
        <taxon>Basidiomycota</taxon>
        <taxon>Pucciniomycotina</taxon>
        <taxon>Microbotryomycetes</taxon>
        <taxon>Leucosporidiales</taxon>
        <taxon>Leucosporidium</taxon>
    </lineage>
</organism>
<keyword evidence="2" id="KW-0732">Signal</keyword>
<evidence type="ECO:0000256" key="1">
    <source>
        <dbReference type="SAM" id="MobiDB-lite"/>
    </source>
</evidence>
<dbReference type="EMBL" id="MCGR01000008">
    <property type="protein sequence ID" value="ORY88805.1"/>
    <property type="molecule type" value="Genomic_DNA"/>
</dbReference>
<name>A0A1Y2FXM5_9BASI</name>
<evidence type="ECO:0008006" key="5">
    <source>
        <dbReference type="Google" id="ProtNLM"/>
    </source>
</evidence>
<dbReference type="InParanoid" id="A0A1Y2FXM5"/>
<keyword evidence="4" id="KW-1185">Reference proteome</keyword>
<comment type="caution">
    <text evidence="3">The sequence shown here is derived from an EMBL/GenBank/DDBJ whole genome shotgun (WGS) entry which is preliminary data.</text>
</comment>
<feature type="chain" id="PRO_5012643846" description="Ser-Thr-rich glycosyl-phosphatidyl-inositol-anchored membrane family-domain-containing protein" evidence="2">
    <location>
        <begin position="19"/>
        <end position="254"/>
    </location>
</feature>
<accession>A0A1Y2FXM5</accession>
<evidence type="ECO:0000313" key="4">
    <source>
        <dbReference type="Proteomes" id="UP000193467"/>
    </source>
</evidence>
<feature type="signal peptide" evidence="2">
    <location>
        <begin position="1"/>
        <end position="18"/>
    </location>
</feature>
<dbReference type="AlphaFoldDB" id="A0A1Y2FXM5"/>
<dbReference type="OrthoDB" id="2538322at2759"/>
<protein>
    <recommendedName>
        <fullName evidence="5">Ser-Thr-rich glycosyl-phosphatidyl-inositol-anchored membrane family-domain-containing protein</fullName>
    </recommendedName>
</protein>
<proteinExistence type="predicted"/>
<sequence>MLSQLALLALAAASPAVAQLSVMRATIPGALHQCENTNVVFFQTGSERPLDLLFLPSSSVPDSLRTGTTTIEEAITYNPLQAIDGITTADNAAYDFELQIAEGTVFEVFGFLPDGSGKALSLTRTVMTPLPTATACLTNVQTTIPGVGAAGATTTAAASSAESTTRGSTRTRSSASDAVATSAKSSSAASSSSATSSATSASSTSGSNTDSAAASASTTPSSAGILNKAISGDGMYVWATLLGGLGAAAEFLLF</sequence>
<evidence type="ECO:0000313" key="3">
    <source>
        <dbReference type="EMBL" id="ORY88805.1"/>
    </source>
</evidence>
<reference evidence="3 4" key="1">
    <citation type="submission" date="2016-07" db="EMBL/GenBank/DDBJ databases">
        <title>Pervasive Adenine N6-methylation of Active Genes in Fungi.</title>
        <authorList>
            <consortium name="DOE Joint Genome Institute"/>
            <person name="Mondo S.J."/>
            <person name="Dannebaum R.O."/>
            <person name="Kuo R.C."/>
            <person name="Labutti K."/>
            <person name="Haridas S."/>
            <person name="Kuo A."/>
            <person name="Salamov A."/>
            <person name="Ahrendt S.R."/>
            <person name="Lipzen A."/>
            <person name="Sullivan W."/>
            <person name="Andreopoulos W.B."/>
            <person name="Clum A."/>
            <person name="Lindquist E."/>
            <person name="Daum C."/>
            <person name="Ramamoorthy G.K."/>
            <person name="Gryganskyi A."/>
            <person name="Culley D."/>
            <person name="Magnuson J.K."/>
            <person name="James T.Y."/>
            <person name="O'Malley M.A."/>
            <person name="Stajich J.E."/>
            <person name="Spatafora J.W."/>
            <person name="Visel A."/>
            <person name="Grigoriev I.V."/>
        </authorList>
    </citation>
    <scope>NUCLEOTIDE SEQUENCE [LARGE SCALE GENOMIC DNA]</scope>
    <source>
        <strain evidence="3 4">62-1032</strain>
    </source>
</reference>
<dbReference type="Proteomes" id="UP000193467">
    <property type="component" value="Unassembled WGS sequence"/>
</dbReference>
<feature type="region of interest" description="Disordered" evidence="1">
    <location>
        <begin position="155"/>
        <end position="219"/>
    </location>
</feature>
<gene>
    <name evidence="3" type="ORF">BCR35DRAFT_301142</name>
</gene>